<dbReference type="InterPro" id="IPR050445">
    <property type="entry name" value="Bact_polysacc_biosynth/exp"/>
</dbReference>
<keyword evidence="6" id="KW-0808">Transferase</keyword>
<evidence type="ECO:0000256" key="4">
    <source>
        <dbReference type="ARBA" id="ARBA00011903"/>
    </source>
</evidence>
<dbReference type="EMBL" id="JACHVQ010000001">
    <property type="protein sequence ID" value="MBB2890190.1"/>
    <property type="molecule type" value="Genomic_DNA"/>
</dbReference>
<evidence type="ECO:0000256" key="14">
    <source>
        <dbReference type="ARBA" id="ARBA00051245"/>
    </source>
</evidence>
<dbReference type="PANTHER" id="PTHR32309">
    <property type="entry name" value="TYROSINE-PROTEIN KINASE"/>
    <property type="match status" value="1"/>
</dbReference>
<evidence type="ECO:0000313" key="18">
    <source>
        <dbReference type="EMBL" id="MBB2890190.1"/>
    </source>
</evidence>
<gene>
    <name evidence="18" type="ORF">FHU39_000174</name>
</gene>
<evidence type="ECO:0000259" key="17">
    <source>
        <dbReference type="Pfam" id="PF02706"/>
    </source>
</evidence>
<evidence type="ECO:0000313" key="19">
    <source>
        <dbReference type="Proteomes" id="UP000559182"/>
    </source>
</evidence>
<comment type="catalytic activity">
    <reaction evidence="14">
        <text>L-tyrosyl-[protein] + ATP = O-phospho-L-tyrosyl-[protein] + ADP + H(+)</text>
        <dbReference type="Rhea" id="RHEA:10596"/>
        <dbReference type="Rhea" id="RHEA-COMP:10136"/>
        <dbReference type="Rhea" id="RHEA-COMP:20101"/>
        <dbReference type="ChEBI" id="CHEBI:15378"/>
        <dbReference type="ChEBI" id="CHEBI:30616"/>
        <dbReference type="ChEBI" id="CHEBI:46858"/>
        <dbReference type="ChEBI" id="CHEBI:61978"/>
        <dbReference type="ChEBI" id="CHEBI:456216"/>
        <dbReference type="EC" id="2.7.10.2"/>
    </reaction>
</comment>
<evidence type="ECO:0000256" key="11">
    <source>
        <dbReference type="ARBA" id="ARBA00022989"/>
    </source>
</evidence>
<dbReference type="GO" id="GO:0005886">
    <property type="term" value="C:plasma membrane"/>
    <property type="evidence" value="ECO:0007669"/>
    <property type="project" value="UniProtKB-SubCell"/>
</dbReference>
<evidence type="ECO:0000256" key="16">
    <source>
        <dbReference type="SAM" id="Phobius"/>
    </source>
</evidence>
<organism evidence="18 19">
    <name type="scientific">Flexivirga oryzae</name>
    <dbReference type="NCBI Taxonomy" id="1794944"/>
    <lineage>
        <taxon>Bacteria</taxon>
        <taxon>Bacillati</taxon>
        <taxon>Actinomycetota</taxon>
        <taxon>Actinomycetes</taxon>
        <taxon>Micrococcales</taxon>
        <taxon>Dermacoccaceae</taxon>
        <taxon>Flexivirga</taxon>
    </lineage>
</organism>
<dbReference type="GO" id="GO:0042802">
    <property type="term" value="F:identical protein binding"/>
    <property type="evidence" value="ECO:0007669"/>
    <property type="project" value="UniProtKB-ARBA"/>
</dbReference>
<evidence type="ECO:0000256" key="8">
    <source>
        <dbReference type="ARBA" id="ARBA00022741"/>
    </source>
</evidence>
<keyword evidence="9" id="KW-0418">Kinase</keyword>
<keyword evidence="10" id="KW-0067">ATP-binding</keyword>
<dbReference type="RefSeq" id="WP_183318097.1">
    <property type="nucleotide sequence ID" value="NZ_JACHVQ010000001.1"/>
</dbReference>
<evidence type="ECO:0000256" key="10">
    <source>
        <dbReference type="ARBA" id="ARBA00022840"/>
    </source>
</evidence>
<evidence type="ECO:0000256" key="6">
    <source>
        <dbReference type="ARBA" id="ARBA00022679"/>
    </source>
</evidence>
<evidence type="ECO:0000256" key="3">
    <source>
        <dbReference type="ARBA" id="ARBA00007316"/>
    </source>
</evidence>
<feature type="region of interest" description="Disordered" evidence="15">
    <location>
        <begin position="454"/>
        <end position="476"/>
    </location>
</feature>
<dbReference type="InterPro" id="IPR027417">
    <property type="entry name" value="P-loop_NTPase"/>
</dbReference>
<dbReference type="NCBIfam" id="TIGR01007">
    <property type="entry name" value="eps_fam"/>
    <property type="match status" value="1"/>
</dbReference>
<dbReference type="Pfam" id="PF02706">
    <property type="entry name" value="Wzz"/>
    <property type="match status" value="1"/>
</dbReference>
<comment type="similarity">
    <text evidence="2">Belongs to the CpsC/CapA family.</text>
</comment>
<protein>
    <recommendedName>
        <fullName evidence="4">non-specific protein-tyrosine kinase</fullName>
        <ecNumber evidence="4">2.7.10.2</ecNumber>
    </recommendedName>
</protein>
<evidence type="ECO:0000256" key="1">
    <source>
        <dbReference type="ARBA" id="ARBA00004651"/>
    </source>
</evidence>
<keyword evidence="5" id="KW-1003">Cell membrane</keyword>
<accession>A0A839MXL3</accession>
<comment type="subcellular location">
    <subcellularLocation>
        <location evidence="1">Cell membrane</location>
        <topology evidence="1">Multi-pass membrane protein</topology>
    </subcellularLocation>
</comment>
<keyword evidence="19" id="KW-1185">Reference proteome</keyword>
<dbReference type="InterPro" id="IPR003856">
    <property type="entry name" value="LPS_length_determ_N"/>
</dbReference>
<evidence type="ECO:0000256" key="9">
    <source>
        <dbReference type="ARBA" id="ARBA00022777"/>
    </source>
</evidence>
<evidence type="ECO:0000256" key="7">
    <source>
        <dbReference type="ARBA" id="ARBA00022692"/>
    </source>
</evidence>
<dbReference type="FunFam" id="3.40.50.300:FF:000527">
    <property type="entry name" value="Tyrosine-protein kinase etk"/>
    <property type="match status" value="1"/>
</dbReference>
<dbReference type="CDD" id="cd05387">
    <property type="entry name" value="BY-kinase"/>
    <property type="match status" value="1"/>
</dbReference>
<keyword evidence="13" id="KW-0829">Tyrosine-protein kinase</keyword>
<dbReference type="InterPro" id="IPR033756">
    <property type="entry name" value="YlxH/NBP35"/>
</dbReference>
<evidence type="ECO:0000256" key="5">
    <source>
        <dbReference type="ARBA" id="ARBA00022475"/>
    </source>
</evidence>
<keyword evidence="12 16" id="KW-0472">Membrane</keyword>
<dbReference type="Pfam" id="PF10609">
    <property type="entry name" value="ParA"/>
    <property type="match status" value="1"/>
</dbReference>
<proteinExistence type="inferred from homology"/>
<dbReference type="AlphaFoldDB" id="A0A839MXL3"/>
<dbReference type="InterPro" id="IPR005702">
    <property type="entry name" value="Wzc-like_C"/>
</dbReference>
<dbReference type="Gene3D" id="3.40.50.300">
    <property type="entry name" value="P-loop containing nucleotide triphosphate hydrolases"/>
    <property type="match status" value="1"/>
</dbReference>
<sequence>MDLRNYLRIFRKRWKTIAITALVVILLTQAYSLATPKKYSSSLQFFVSTSDSTDAAQLAQGSTFSQARVTSYTKLVNAPVVLDPVREKLDILSSTPLASEIVATVPVNTVLIDVTVTDKSPERAQQIAAAVGQQFPKTVQSIERVSDKTPSPVKVTMTKDATINRSPVSPKPTRNLALGLLLGLLLGFGLAILRHTLDSKVRTKDDVEELSDDLTIIGAIPFDGDAPKHPLLVQTDPHSSRAEAFRSLRTNLRFVDAANHPRTIVMTSSLAGEGKTTTTANLALVIADTGASVCLVEGDLRRPRLLEYLGMEGGVGLTDVLIDQADLTDVLQPFGKRKLAILGAGALPPNPSELLQSDAMRSTLEELHERFDYVLIDAPPLLPVTDAAVLSTVADGAVLVVGSGLVTRDQVFTALESLDAVGAKLLGVTLNRVPRSNRVAGYYDYAYGYRTRDDVPRRTGSSTKEATTAKSTDTEADLRERDAVDALGERGRNARLRTR</sequence>
<reference evidence="18 19" key="1">
    <citation type="submission" date="2020-08" db="EMBL/GenBank/DDBJ databases">
        <title>Sequencing the genomes of 1000 actinobacteria strains.</title>
        <authorList>
            <person name="Klenk H.-P."/>
        </authorList>
    </citation>
    <scope>NUCLEOTIDE SEQUENCE [LARGE SCALE GENOMIC DNA]</scope>
    <source>
        <strain evidence="18 19">DSM 105369</strain>
    </source>
</reference>
<feature type="compositionally biased region" description="Low complexity" evidence="15">
    <location>
        <begin position="461"/>
        <end position="471"/>
    </location>
</feature>
<name>A0A839MXL3_9MICO</name>
<dbReference type="Proteomes" id="UP000559182">
    <property type="component" value="Unassembled WGS sequence"/>
</dbReference>
<dbReference type="GO" id="GO:0005524">
    <property type="term" value="F:ATP binding"/>
    <property type="evidence" value="ECO:0007669"/>
    <property type="project" value="UniProtKB-KW"/>
</dbReference>
<dbReference type="GO" id="GO:0004715">
    <property type="term" value="F:non-membrane spanning protein tyrosine kinase activity"/>
    <property type="evidence" value="ECO:0007669"/>
    <property type="project" value="UniProtKB-EC"/>
</dbReference>
<dbReference type="EC" id="2.7.10.2" evidence="4"/>
<keyword evidence="8" id="KW-0547">Nucleotide-binding</keyword>
<comment type="similarity">
    <text evidence="3">Belongs to the CpsD/CapB family.</text>
</comment>
<keyword evidence="7 16" id="KW-0812">Transmembrane</keyword>
<evidence type="ECO:0000256" key="13">
    <source>
        <dbReference type="ARBA" id="ARBA00023137"/>
    </source>
</evidence>
<feature type="transmembrane region" description="Helical" evidence="16">
    <location>
        <begin position="176"/>
        <end position="193"/>
    </location>
</feature>
<feature type="domain" description="Polysaccharide chain length determinant N-terminal" evidence="17">
    <location>
        <begin position="1"/>
        <end position="87"/>
    </location>
</feature>
<comment type="caution">
    <text evidence="18">The sequence shown here is derived from an EMBL/GenBank/DDBJ whole genome shotgun (WGS) entry which is preliminary data.</text>
</comment>
<evidence type="ECO:0000256" key="15">
    <source>
        <dbReference type="SAM" id="MobiDB-lite"/>
    </source>
</evidence>
<keyword evidence="11 16" id="KW-1133">Transmembrane helix</keyword>
<evidence type="ECO:0000256" key="12">
    <source>
        <dbReference type="ARBA" id="ARBA00023136"/>
    </source>
</evidence>
<dbReference type="PANTHER" id="PTHR32309:SF13">
    <property type="entry name" value="FERRIC ENTEROBACTIN TRANSPORT PROTEIN FEPE"/>
    <property type="match status" value="1"/>
</dbReference>
<evidence type="ECO:0000256" key="2">
    <source>
        <dbReference type="ARBA" id="ARBA00006683"/>
    </source>
</evidence>
<dbReference type="SUPFAM" id="SSF52540">
    <property type="entry name" value="P-loop containing nucleoside triphosphate hydrolases"/>
    <property type="match status" value="1"/>
</dbReference>